<protein>
    <submittedName>
        <fullName evidence="6">Tetratricopeptide repeat protein</fullName>
    </submittedName>
</protein>
<dbReference type="Proteomes" id="UP000434475">
    <property type="component" value="Unassembled WGS sequence"/>
</dbReference>
<dbReference type="Pfam" id="PF13181">
    <property type="entry name" value="TPR_8"/>
    <property type="match status" value="1"/>
</dbReference>
<feature type="repeat" description="TPR" evidence="3">
    <location>
        <begin position="517"/>
        <end position="550"/>
    </location>
</feature>
<evidence type="ECO:0000256" key="1">
    <source>
        <dbReference type="ARBA" id="ARBA00022737"/>
    </source>
</evidence>
<dbReference type="Pfam" id="PF13432">
    <property type="entry name" value="TPR_16"/>
    <property type="match status" value="1"/>
</dbReference>
<dbReference type="PANTHER" id="PTHR44858">
    <property type="entry name" value="TETRATRICOPEPTIDE REPEAT PROTEIN 6"/>
    <property type="match status" value="1"/>
</dbReference>
<dbReference type="PROSITE" id="PS50005">
    <property type="entry name" value="TPR"/>
    <property type="match status" value="6"/>
</dbReference>
<dbReference type="PANTHER" id="PTHR44858:SF1">
    <property type="entry name" value="UDP-N-ACETYLGLUCOSAMINE--PEPTIDE N-ACETYLGLUCOSAMINYLTRANSFERASE SPINDLY-RELATED"/>
    <property type="match status" value="1"/>
</dbReference>
<organism evidence="6 7">
    <name type="scientific">Flavonifractor plautii</name>
    <name type="common">Fusobacterium plautii</name>
    <dbReference type="NCBI Taxonomy" id="292800"/>
    <lineage>
        <taxon>Bacteria</taxon>
        <taxon>Bacillati</taxon>
        <taxon>Bacillota</taxon>
        <taxon>Clostridia</taxon>
        <taxon>Eubacteriales</taxon>
        <taxon>Oscillospiraceae</taxon>
        <taxon>Flavonifractor</taxon>
    </lineage>
</organism>
<dbReference type="InterPro" id="IPR029035">
    <property type="entry name" value="DHS-like_NAD/FAD-binding_dom"/>
</dbReference>
<evidence type="ECO:0000256" key="2">
    <source>
        <dbReference type="ARBA" id="ARBA00022803"/>
    </source>
</evidence>
<dbReference type="PROSITE" id="PS50293">
    <property type="entry name" value="TPR_REGION"/>
    <property type="match status" value="2"/>
</dbReference>
<dbReference type="InterPro" id="IPR011990">
    <property type="entry name" value="TPR-like_helical_dom_sf"/>
</dbReference>
<dbReference type="SUPFAM" id="SSF48452">
    <property type="entry name" value="TPR-like"/>
    <property type="match status" value="1"/>
</dbReference>
<dbReference type="Proteomes" id="UP001211006">
    <property type="component" value="Unassembled WGS sequence"/>
</dbReference>
<feature type="repeat" description="TPR" evidence="3">
    <location>
        <begin position="551"/>
        <end position="584"/>
    </location>
</feature>
<evidence type="ECO:0000313" key="6">
    <source>
        <dbReference type="EMBL" id="MSB22231.1"/>
    </source>
</evidence>
<proteinExistence type="predicted"/>
<reference evidence="4" key="2">
    <citation type="submission" date="2023-01" db="EMBL/GenBank/DDBJ databases">
        <title>Human gut microbiome strain richness.</title>
        <authorList>
            <person name="Chen-Liaw A."/>
        </authorList>
    </citation>
    <scope>NUCLEOTIDE SEQUENCE</scope>
    <source>
        <strain evidence="5">1001287st1_F4_1001285I_161205</strain>
        <strain evidence="4">2225st1_A6_2225SCRN_200828</strain>
    </source>
</reference>
<keyword evidence="1" id="KW-0677">Repeat</keyword>
<dbReference type="Proteomes" id="UP001211173">
    <property type="component" value="Unassembled WGS sequence"/>
</dbReference>
<name>A0A6I2R7Q5_FLAPL</name>
<dbReference type="EMBL" id="JAQLWO010000019">
    <property type="protein sequence ID" value="MDB7907490.1"/>
    <property type="molecule type" value="Genomic_DNA"/>
</dbReference>
<dbReference type="SUPFAM" id="SSF52467">
    <property type="entry name" value="DHS-like NAD/FAD-binding domain"/>
    <property type="match status" value="1"/>
</dbReference>
<dbReference type="Gene3D" id="1.25.40.10">
    <property type="entry name" value="Tetratricopeptide repeat domain"/>
    <property type="match status" value="4"/>
</dbReference>
<accession>A0A6I2R7Q5</accession>
<dbReference type="Pfam" id="PF13289">
    <property type="entry name" value="SIR2_2"/>
    <property type="match status" value="1"/>
</dbReference>
<dbReference type="SMART" id="SM00028">
    <property type="entry name" value="TPR"/>
    <property type="match status" value="8"/>
</dbReference>
<evidence type="ECO:0000313" key="4">
    <source>
        <dbReference type="EMBL" id="MDB7907490.1"/>
    </source>
</evidence>
<feature type="repeat" description="TPR" evidence="3">
    <location>
        <begin position="415"/>
        <end position="448"/>
    </location>
</feature>
<feature type="repeat" description="TPR" evidence="3">
    <location>
        <begin position="348"/>
        <end position="381"/>
    </location>
</feature>
<keyword evidence="2 3" id="KW-0802">TPR repeat</keyword>
<dbReference type="EMBL" id="WKPR01000036">
    <property type="protein sequence ID" value="MSB22231.1"/>
    <property type="molecule type" value="Genomic_DNA"/>
</dbReference>
<dbReference type="Pfam" id="PF13414">
    <property type="entry name" value="TPR_11"/>
    <property type="match status" value="1"/>
</dbReference>
<evidence type="ECO:0000313" key="7">
    <source>
        <dbReference type="Proteomes" id="UP000434475"/>
    </source>
</evidence>
<dbReference type="InterPro" id="IPR013105">
    <property type="entry name" value="TPR_2"/>
</dbReference>
<feature type="repeat" description="TPR" evidence="3">
    <location>
        <begin position="483"/>
        <end position="516"/>
    </location>
</feature>
<comment type="caution">
    <text evidence="6">The sequence shown here is derived from an EMBL/GenBank/DDBJ whole genome shotgun (WGS) entry which is preliminary data.</text>
</comment>
<evidence type="ECO:0000256" key="3">
    <source>
        <dbReference type="PROSITE-ProRule" id="PRU00339"/>
    </source>
</evidence>
<reference evidence="6 7" key="1">
    <citation type="journal article" date="2019" name="Nat. Med.">
        <title>A library of human gut bacterial isolates paired with longitudinal multiomics data enables mechanistic microbiome research.</title>
        <authorList>
            <person name="Poyet M."/>
            <person name="Groussin M."/>
            <person name="Gibbons S.M."/>
            <person name="Avila-Pacheco J."/>
            <person name="Jiang X."/>
            <person name="Kearney S.M."/>
            <person name="Perrotta A.R."/>
            <person name="Berdy B."/>
            <person name="Zhao S."/>
            <person name="Lieberman T.D."/>
            <person name="Swanson P.K."/>
            <person name="Smith M."/>
            <person name="Roesemann S."/>
            <person name="Alexander J.E."/>
            <person name="Rich S.A."/>
            <person name="Livny J."/>
            <person name="Vlamakis H."/>
            <person name="Clish C."/>
            <person name="Bullock K."/>
            <person name="Deik A."/>
            <person name="Scott J."/>
            <person name="Pierce K.A."/>
            <person name="Xavier R.J."/>
            <person name="Alm E.J."/>
        </authorList>
    </citation>
    <scope>NUCLEOTIDE SEQUENCE [LARGE SCALE GENOMIC DNA]</scope>
    <source>
        <strain evidence="6 7">BIOML-A2</strain>
    </source>
</reference>
<gene>
    <name evidence="6" type="ORF">GKE97_22455</name>
    <name evidence="4" type="ORF">PND83_16015</name>
    <name evidence="5" type="ORF">PNE06_03105</name>
</gene>
<dbReference type="EMBL" id="JAQLWV010000003">
    <property type="protein sequence ID" value="MDB7932056.1"/>
    <property type="molecule type" value="Genomic_DNA"/>
</dbReference>
<dbReference type="AlphaFoldDB" id="A0A6I2R7Q5"/>
<dbReference type="InterPro" id="IPR050498">
    <property type="entry name" value="Ycf3"/>
</dbReference>
<sequence length="627" mass="72722">MSALDERRTLSLNVFLNTLEEGCKNERRYCFILGAGASKTSGIPTGEELAKQWHGEILEQCSKEEIKELKKRLGVRSTKPSSRAYFDLYAMRFFPDYQNGSAFLERTLERAQPSLGYYPLAALLANTRNNLVITTNFDSLVEDALFIYTDKRPIVISHELLAQYINFNTSRPIIAKLHRGLFFDPLNRAEQVNGLSKQWKDILREAFKRYTPVVIGYAGGDHSLMDFLKETECLSGLYWCYRHDEPPEEIQKVVERHSGYFIPIEGFDEMMYLMGQRFGYTDPCEHIESAAEQRVRDYQEQVKAFQEKLRAAETPSETQSAILRAMDAKQREELQRLDRRIELDEEDGEAYWERGKLYYFANDYAQALEDFTKAKELGMEDSKLYWYKGFCYRRLGETELAIREYSRSLELKETSEVYRNRGLCFTTVKLYDKAVLDFTRAIKLPPGDKRLYRERGSAYQALEEYKKAQADYEKALELEPADAELYTTLGDVQERLGEVQEALQSYQKAIQIDPNYARAYNNRGVVYLSQMETEKALADHRKAVKLAGDRALYHVNVGIVLNRLERYSEAVTSCNKAIKLDPGYAKAYDIRADAYEGLEQTEKAERDWETYRSLTKKTEEEEDTPQA</sequence>
<dbReference type="Pfam" id="PF07719">
    <property type="entry name" value="TPR_2"/>
    <property type="match status" value="1"/>
</dbReference>
<dbReference type="InterPro" id="IPR019734">
    <property type="entry name" value="TPR_rpt"/>
</dbReference>
<dbReference type="RefSeq" id="WP_034566022.1">
    <property type="nucleotide sequence ID" value="NZ_BAABZG010000001.1"/>
</dbReference>
<evidence type="ECO:0000313" key="5">
    <source>
        <dbReference type="EMBL" id="MDB7932056.1"/>
    </source>
</evidence>
<feature type="repeat" description="TPR" evidence="3">
    <location>
        <begin position="449"/>
        <end position="482"/>
    </location>
</feature>
<dbReference type="Gene3D" id="3.40.50.1220">
    <property type="entry name" value="TPP-binding domain"/>
    <property type="match status" value="1"/>
</dbReference>